<comment type="caution">
    <text evidence="3">The sequence shown here is derived from an EMBL/GenBank/DDBJ whole genome shotgun (WGS) entry which is preliminary data.</text>
</comment>
<name>A0A2T0SC39_9PSEU</name>
<dbReference type="EMBL" id="PVTF01000023">
    <property type="protein sequence ID" value="PRY30987.1"/>
    <property type="molecule type" value="Genomic_DNA"/>
</dbReference>
<dbReference type="OrthoDB" id="3695183at2"/>
<feature type="compositionally biased region" description="Basic and acidic residues" evidence="1">
    <location>
        <begin position="9"/>
        <end position="20"/>
    </location>
</feature>
<evidence type="ECO:0000313" key="4">
    <source>
        <dbReference type="Proteomes" id="UP000239494"/>
    </source>
</evidence>
<feature type="transmembrane region" description="Helical" evidence="2">
    <location>
        <begin position="74"/>
        <end position="95"/>
    </location>
</feature>
<dbReference type="AlphaFoldDB" id="A0A2T0SC39"/>
<feature type="region of interest" description="Disordered" evidence="1">
    <location>
        <begin position="1"/>
        <end position="21"/>
    </location>
</feature>
<proteinExistence type="predicted"/>
<evidence type="ECO:0000256" key="1">
    <source>
        <dbReference type="SAM" id="MobiDB-lite"/>
    </source>
</evidence>
<dbReference type="RefSeq" id="WP_106196656.1">
    <property type="nucleotide sequence ID" value="NZ_PVTF01000023.1"/>
</dbReference>
<keyword evidence="2" id="KW-0472">Membrane</keyword>
<dbReference type="Proteomes" id="UP000239494">
    <property type="component" value="Unassembled WGS sequence"/>
</dbReference>
<keyword evidence="4" id="KW-1185">Reference proteome</keyword>
<evidence type="ECO:0000256" key="2">
    <source>
        <dbReference type="SAM" id="Phobius"/>
    </source>
</evidence>
<evidence type="ECO:0000313" key="3">
    <source>
        <dbReference type="EMBL" id="PRY30987.1"/>
    </source>
</evidence>
<protein>
    <submittedName>
        <fullName evidence="3">Uncharacterized protein</fullName>
    </submittedName>
</protein>
<reference evidence="3 4" key="1">
    <citation type="submission" date="2018-03" db="EMBL/GenBank/DDBJ databases">
        <title>Genomic Encyclopedia of Archaeal and Bacterial Type Strains, Phase II (KMG-II): from individual species to whole genera.</title>
        <authorList>
            <person name="Goeker M."/>
        </authorList>
    </citation>
    <scope>NUCLEOTIDE SEQUENCE [LARGE SCALE GENOMIC DNA]</scope>
    <source>
        <strain evidence="3 4">DSM 44720</strain>
    </source>
</reference>
<accession>A0A2T0SC39</accession>
<gene>
    <name evidence="3" type="ORF">CLV43_12389</name>
</gene>
<sequence>MATFPGAGRPEDGPEKRFADDLIGLDPADPEAKAFAEHLDRMERERPGYTVEGYLAGVADFADSANRASGEQRLVAVLVVGLILLGVLISVWFGLGEIISVLFG</sequence>
<organism evidence="3 4">
    <name type="scientific">Umezawaea tangerina</name>
    <dbReference type="NCBI Taxonomy" id="84725"/>
    <lineage>
        <taxon>Bacteria</taxon>
        <taxon>Bacillati</taxon>
        <taxon>Actinomycetota</taxon>
        <taxon>Actinomycetes</taxon>
        <taxon>Pseudonocardiales</taxon>
        <taxon>Pseudonocardiaceae</taxon>
        <taxon>Umezawaea</taxon>
    </lineage>
</organism>
<keyword evidence="2" id="KW-0812">Transmembrane</keyword>
<keyword evidence="2" id="KW-1133">Transmembrane helix</keyword>